<evidence type="ECO:0000256" key="2">
    <source>
        <dbReference type="ARBA" id="ARBA00022692"/>
    </source>
</evidence>
<keyword evidence="2 5" id="KW-0812">Transmembrane</keyword>
<dbReference type="InterPro" id="IPR036640">
    <property type="entry name" value="ABC1_TM_sf"/>
</dbReference>
<dbReference type="InterPro" id="IPR009937">
    <property type="entry name" value="Phage_holin_3_6"/>
</dbReference>
<reference evidence="6" key="2">
    <citation type="submission" date="2021-08" db="EMBL/GenBank/DDBJ databases">
        <authorList>
            <person name="Tani A."/>
            <person name="Ola A."/>
            <person name="Ogura Y."/>
            <person name="Katsura K."/>
            <person name="Hayashi T."/>
        </authorList>
    </citation>
    <scope>NUCLEOTIDE SEQUENCE</scope>
    <source>
        <strain evidence="6">NBRC 15686</strain>
    </source>
</reference>
<evidence type="ECO:0000256" key="5">
    <source>
        <dbReference type="SAM" id="Phobius"/>
    </source>
</evidence>
<evidence type="ECO:0000256" key="3">
    <source>
        <dbReference type="ARBA" id="ARBA00022989"/>
    </source>
</evidence>
<keyword evidence="3 5" id="KW-1133">Transmembrane helix</keyword>
<reference evidence="6" key="1">
    <citation type="journal article" date="2021" name="Front. Microbiol.">
        <title>Comprehensive Comparative Genomics and Phenotyping of Methylobacterium Species.</title>
        <authorList>
            <person name="Alessa O."/>
            <person name="Ogura Y."/>
            <person name="Fujitani Y."/>
            <person name="Takami H."/>
            <person name="Hayashi T."/>
            <person name="Sahin N."/>
            <person name="Tani A."/>
        </authorList>
    </citation>
    <scope>NUCLEOTIDE SEQUENCE</scope>
    <source>
        <strain evidence="6">NBRC 15686</strain>
    </source>
</reference>
<evidence type="ECO:0000256" key="1">
    <source>
        <dbReference type="ARBA" id="ARBA00004651"/>
    </source>
</evidence>
<name>A0ABQ4UC12_9HYPH</name>
<dbReference type="Proteomes" id="UP001055039">
    <property type="component" value="Unassembled WGS sequence"/>
</dbReference>
<evidence type="ECO:0008006" key="8">
    <source>
        <dbReference type="Google" id="ProtNLM"/>
    </source>
</evidence>
<evidence type="ECO:0000313" key="7">
    <source>
        <dbReference type="Proteomes" id="UP001055039"/>
    </source>
</evidence>
<sequence length="140" mass="14514">MASPNNPSASPPPPPSSIQSLVADALREASELASKEIALFRTEMTSNVRSLFVGLAMMVLAAVFAVTAMLVLIGALVKYVATLVGSEWLAALLVGGGLLLVAVVLGIIGARAMSLSNLAPTRTTRQVRQDARALTERVSG</sequence>
<keyword evidence="4 5" id="KW-0472">Membrane</keyword>
<dbReference type="SUPFAM" id="SSF90123">
    <property type="entry name" value="ABC transporter transmembrane region"/>
    <property type="match status" value="1"/>
</dbReference>
<gene>
    <name evidence="6" type="ORF">LNAOJCKE_1181</name>
</gene>
<accession>A0ABQ4UC12</accession>
<evidence type="ECO:0000313" key="6">
    <source>
        <dbReference type="EMBL" id="GJE63982.1"/>
    </source>
</evidence>
<dbReference type="Pfam" id="PF07332">
    <property type="entry name" value="Phage_holin_3_6"/>
    <property type="match status" value="1"/>
</dbReference>
<keyword evidence="7" id="KW-1185">Reference proteome</keyword>
<evidence type="ECO:0000256" key="4">
    <source>
        <dbReference type="ARBA" id="ARBA00023136"/>
    </source>
</evidence>
<comment type="caution">
    <text evidence="6">The sequence shown here is derived from an EMBL/GenBank/DDBJ whole genome shotgun (WGS) entry which is preliminary data.</text>
</comment>
<dbReference type="EMBL" id="BPRC01000002">
    <property type="protein sequence ID" value="GJE63982.1"/>
    <property type="molecule type" value="Genomic_DNA"/>
</dbReference>
<comment type="subcellular location">
    <subcellularLocation>
        <location evidence="1">Cell membrane</location>
        <topology evidence="1">Multi-pass membrane protein</topology>
    </subcellularLocation>
</comment>
<dbReference type="RefSeq" id="WP_108939751.1">
    <property type="nucleotide sequence ID" value="NZ_BAAADH010000099.1"/>
</dbReference>
<protein>
    <recommendedName>
        <fullName evidence="8">Phage holin family protein</fullName>
    </recommendedName>
</protein>
<organism evidence="6 7">
    <name type="scientific">Methylorubrum aminovorans</name>
    <dbReference type="NCBI Taxonomy" id="269069"/>
    <lineage>
        <taxon>Bacteria</taxon>
        <taxon>Pseudomonadati</taxon>
        <taxon>Pseudomonadota</taxon>
        <taxon>Alphaproteobacteria</taxon>
        <taxon>Hyphomicrobiales</taxon>
        <taxon>Methylobacteriaceae</taxon>
        <taxon>Methylorubrum</taxon>
    </lineage>
</organism>
<feature type="transmembrane region" description="Helical" evidence="5">
    <location>
        <begin position="88"/>
        <end position="108"/>
    </location>
</feature>
<feature type="transmembrane region" description="Helical" evidence="5">
    <location>
        <begin position="51"/>
        <end position="76"/>
    </location>
</feature>
<proteinExistence type="predicted"/>